<proteinExistence type="inferred from homology"/>
<comment type="caution">
    <text evidence="11">The sequence shown here is derived from an EMBL/GenBank/DDBJ whole genome shotgun (WGS) entry which is preliminary data.</text>
</comment>
<dbReference type="AlphaFoldDB" id="A0A917MJ49"/>
<protein>
    <recommendedName>
        <fullName evidence="10">Purine nucleoside phosphorylase</fullName>
    </recommendedName>
</protein>
<evidence type="ECO:0000256" key="4">
    <source>
        <dbReference type="ARBA" id="ARBA00022723"/>
    </source>
</evidence>
<dbReference type="NCBIfam" id="TIGR00726">
    <property type="entry name" value="peptidoglycan editing factor PgeF"/>
    <property type="match status" value="1"/>
</dbReference>
<dbReference type="RefSeq" id="WP_188519234.1">
    <property type="nucleotide sequence ID" value="NZ_BMES01000002.1"/>
</dbReference>
<dbReference type="CDD" id="cd16833">
    <property type="entry name" value="YfiH"/>
    <property type="match status" value="1"/>
</dbReference>
<comment type="catalytic activity">
    <reaction evidence="8">
        <text>adenosine + phosphate = alpha-D-ribose 1-phosphate + adenine</text>
        <dbReference type="Rhea" id="RHEA:27642"/>
        <dbReference type="ChEBI" id="CHEBI:16335"/>
        <dbReference type="ChEBI" id="CHEBI:16708"/>
        <dbReference type="ChEBI" id="CHEBI:43474"/>
        <dbReference type="ChEBI" id="CHEBI:57720"/>
        <dbReference type="EC" id="2.4.2.1"/>
    </reaction>
    <physiologicalReaction direction="left-to-right" evidence="8">
        <dbReference type="Rhea" id="RHEA:27643"/>
    </physiologicalReaction>
</comment>
<dbReference type="GO" id="GO:0005507">
    <property type="term" value="F:copper ion binding"/>
    <property type="evidence" value="ECO:0007669"/>
    <property type="project" value="TreeGrafter"/>
</dbReference>
<keyword evidence="3" id="KW-0808">Transferase</keyword>
<evidence type="ECO:0000256" key="5">
    <source>
        <dbReference type="ARBA" id="ARBA00022801"/>
    </source>
</evidence>
<dbReference type="Pfam" id="PF02578">
    <property type="entry name" value="Cu-oxidase_4"/>
    <property type="match status" value="1"/>
</dbReference>
<gene>
    <name evidence="11" type="ORF">GCM10007036_37850</name>
</gene>
<reference evidence="11" key="1">
    <citation type="journal article" date="2014" name="Int. J. Syst. Evol. Microbiol.">
        <title>Complete genome sequence of Corynebacterium casei LMG S-19264T (=DSM 44701T), isolated from a smear-ripened cheese.</title>
        <authorList>
            <consortium name="US DOE Joint Genome Institute (JGI-PGF)"/>
            <person name="Walter F."/>
            <person name="Albersmeier A."/>
            <person name="Kalinowski J."/>
            <person name="Ruckert C."/>
        </authorList>
    </citation>
    <scope>NUCLEOTIDE SEQUENCE</scope>
    <source>
        <strain evidence="11">CGMCC 1.12214</strain>
    </source>
</reference>
<comment type="similarity">
    <text evidence="2 10">Belongs to the purine nucleoside phosphorylase YfiH/LACC1 family.</text>
</comment>
<dbReference type="InterPro" id="IPR003730">
    <property type="entry name" value="Cu_polyphenol_OxRdtase"/>
</dbReference>
<dbReference type="PANTHER" id="PTHR30616">
    <property type="entry name" value="UNCHARACTERIZED PROTEIN YFIH"/>
    <property type="match status" value="1"/>
</dbReference>
<keyword evidence="4" id="KW-0479">Metal-binding</keyword>
<dbReference type="GO" id="GO:0016787">
    <property type="term" value="F:hydrolase activity"/>
    <property type="evidence" value="ECO:0007669"/>
    <property type="project" value="UniProtKB-KW"/>
</dbReference>
<accession>A0A917MJ49</accession>
<keyword evidence="5" id="KW-0378">Hydrolase</keyword>
<dbReference type="SUPFAM" id="SSF64438">
    <property type="entry name" value="CNF1/YfiH-like putative cysteine hydrolases"/>
    <property type="match status" value="1"/>
</dbReference>
<evidence type="ECO:0000256" key="6">
    <source>
        <dbReference type="ARBA" id="ARBA00022833"/>
    </source>
</evidence>
<organism evidence="11 12">
    <name type="scientific">Alsobacter metallidurans</name>
    <dbReference type="NCBI Taxonomy" id="340221"/>
    <lineage>
        <taxon>Bacteria</taxon>
        <taxon>Pseudomonadati</taxon>
        <taxon>Pseudomonadota</taxon>
        <taxon>Alphaproteobacteria</taxon>
        <taxon>Hyphomicrobiales</taxon>
        <taxon>Alsobacteraceae</taxon>
        <taxon>Alsobacter</taxon>
    </lineage>
</organism>
<dbReference type="PANTHER" id="PTHR30616:SF2">
    <property type="entry name" value="PURINE NUCLEOSIDE PHOSPHORYLASE LACC1"/>
    <property type="match status" value="1"/>
</dbReference>
<dbReference type="EMBL" id="BMES01000002">
    <property type="protein sequence ID" value="GGH28577.1"/>
    <property type="molecule type" value="Genomic_DNA"/>
</dbReference>
<comment type="catalytic activity">
    <reaction evidence="9">
        <text>S-methyl-5'-thioadenosine + phosphate = 5-(methylsulfanyl)-alpha-D-ribose 1-phosphate + adenine</text>
        <dbReference type="Rhea" id="RHEA:11852"/>
        <dbReference type="ChEBI" id="CHEBI:16708"/>
        <dbReference type="ChEBI" id="CHEBI:17509"/>
        <dbReference type="ChEBI" id="CHEBI:43474"/>
        <dbReference type="ChEBI" id="CHEBI:58533"/>
        <dbReference type="EC" id="2.4.2.28"/>
    </reaction>
    <physiologicalReaction direction="left-to-right" evidence="9">
        <dbReference type="Rhea" id="RHEA:11853"/>
    </physiologicalReaction>
</comment>
<evidence type="ECO:0000256" key="1">
    <source>
        <dbReference type="ARBA" id="ARBA00000553"/>
    </source>
</evidence>
<evidence type="ECO:0000313" key="12">
    <source>
        <dbReference type="Proteomes" id="UP000603912"/>
    </source>
</evidence>
<evidence type="ECO:0000313" key="11">
    <source>
        <dbReference type="EMBL" id="GGH28577.1"/>
    </source>
</evidence>
<keyword evidence="12" id="KW-1185">Reference proteome</keyword>
<sequence>MMITAPALASPGIRHAFFTRQGGVSDGIYTSLNGGLGSDDDKAALTENRRRMAEALGVGPDNLVNVHQVHSPDVVVADGPWPAERPKADGLVTNRPGVALAISTADCGPVLFADPKARVVGGCHSGWKGAFTGVLESTLARMEELGARRERVTAVLGPMISAAAYEVGPEFVTRFTAQSPDNARFFAPSAKPEHAMFDLPAYIASRMAAAGVGRFIDLKLCTYADEELFFSYRRTTHRGEPDYGRLISAIVLEG</sequence>
<dbReference type="GO" id="GO:0017061">
    <property type="term" value="F:S-methyl-5-thioadenosine phosphorylase activity"/>
    <property type="evidence" value="ECO:0007669"/>
    <property type="project" value="UniProtKB-EC"/>
</dbReference>
<name>A0A917MJ49_9HYPH</name>
<reference evidence="11" key="2">
    <citation type="submission" date="2020-09" db="EMBL/GenBank/DDBJ databases">
        <authorList>
            <person name="Sun Q."/>
            <person name="Zhou Y."/>
        </authorList>
    </citation>
    <scope>NUCLEOTIDE SEQUENCE</scope>
    <source>
        <strain evidence="11">CGMCC 1.12214</strain>
    </source>
</reference>
<evidence type="ECO:0000256" key="3">
    <source>
        <dbReference type="ARBA" id="ARBA00022679"/>
    </source>
</evidence>
<dbReference type="InterPro" id="IPR011324">
    <property type="entry name" value="Cytotoxic_necrot_fac-like_cat"/>
</dbReference>
<dbReference type="Gene3D" id="3.60.140.10">
    <property type="entry name" value="CNF1/YfiH-like putative cysteine hydrolases"/>
    <property type="match status" value="1"/>
</dbReference>
<evidence type="ECO:0000256" key="10">
    <source>
        <dbReference type="RuleBase" id="RU361274"/>
    </source>
</evidence>
<keyword evidence="6" id="KW-0862">Zinc</keyword>
<comment type="catalytic activity">
    <reaction evidence="7">
        <text>adenosine + H2O + H(+) = inosine + NH4(+)</text>
        <dbReference type="Rhea" id="RHEA:24408"/>
        <dbReference type="ChEBI" id="CHEBI:15377"/>
        <dbReference type="ChEBI" id="CHEBI:15378"/>
        <dbReference type="ChEBI" id="CHEBI:16335"/>
        <dbReference type="ChEBI" id="CHEBI:17596"/>
        <dbReference type="ChEBI" id="CHEBI:28938"/>
        <dbReference type="EC" id="3.5.4.4"/>
    </reaction>
    <physiologicalReaction direction="left-to-right" evidence="7">
        <dbReference type="Rhea" id="RHEA:24409"/>
    </physiologicalReaction>
</comment>
<dbReference type="InterPro" id="IPR038371">
    <property type="entry name" value="Cu_polyphenol_OxRdtase_sf"/>
</dbReference>
<evidence type="ECO:0000256" key="8">
    <source>
        <dbReference type="ARBA" id="ARBA00048968"/>
    </source>
</evidence>
<dbReference type="Proteomes" id="UP000603912">
    <property type="component" value="Unassembled WGS sequence"/>
</dbReference>
<evidence type="ECO:0000256" key="9">
    <source>
        <dbReference type="ARBA" id="ARBA00049893"/>
    </source>
</evidence>
<evidence type="ECO:0000256" key="2">
    <source>
        <dbReference type="ARBA" id="ARBA00007353"/>
    </source>
</evidence>
<evidence type="ECO:0000256" key="7">
    <source>
        <dbReference type="ARBA" id="ARBA00047989"/>
    </source>
</evidence>
<comment type="catalytic activity">
    <reaction evidence="1">
        <text>inosine + phosphate = alpha-D-ribose 1-phosphate + hypoxanthine</text>
        <dbReference type="Rhea" id="RHEA:27646"/>
        <dbReference type="ChEBI" id="CHEBI:17368"/>
        <dbReference type="ChEBI" id="CHEBI:17596"/>
        <dbReference type="ChEBI" id="CHEBI:43474"/>
        <dbReference type="ChEBI" id="CHEBI:57720"/>
        <dbReference type="EC" id="2.4.2.1"/>
    </reaction>
    <physiologicalReaction direction="left-to-right" evidence="1">
        <dbReference type="Rhea" id="RHEA:27647"/>
    </physiologicalReaction>
</comment>